<evidence type="ECO:0000313" key="2">
    <source>
        <dbReference type="Proteomes" id="UP000008387"/>
    </source>
</evidence>
<sequence>MVELRVGKILGLLCFLVNVAWGLGCKTNPNYHWDAVLDVASDFAKKFKDNDQSTWGVQYVLEKSQAVVGGITYCGAVVRGYQAGKIINYNPSHGGPTAGLDLSFMCFGFSRGTKWYKGSCLMLNNESPLSIIDMEFKKDAVLLHLREDYQACADEADTIGRENGIDRAHFTFKPFKGRYVLTTLDVQNNDNPIDPVYRQKRDRMKIFMDTMEENILEDLVMRCEDKGYCKED</sequence>
<accession>F8KPY3</accession>
<dbReference type="PROSITE" id="PS51257">
    <property type="entry name" value="PROKAR_LIPOPROTEIN"/>
    <property type="match status" value="1"/>
</dbReference>
<gene>
    <name evidence="1" type="ordered locus">HBZC1_18910</name>
</gene>
<dbReference type="STRING" id="1002804.HBZC1_18910"/>
<evidence type="ECO:0000313" key="1">
    <source>
        <dbReference type="EMBL" id="CCB80877.1"/>
    </source>
</evidence>
<dbReference type="EMBL" id="FR871757">
    <property type="protein sequence ID" value="CCB80877.1"/>
    <property type="molecule type" value="Genomic_DNA"/>
</dbReference>
<protein>
    <submittedName>
        <fullName evidence="1">Uncharacterized protein</fullName>
    </submittedName>
</protein>
<reference evidence="1 2" key="1">
    <citation type="journal article" date="2011" name="J. Bacteriol.">
        <title>Genome sequence of Helicobacter bizzozeronii strain CIII-1, an isolate from human gastric mucosa.</title>
        <authorList>
            <person name="Schott T."/>
            <person name="Rossi M."/>
            <person name="Hanninen M.L."/>
        </authorList>
    </citation>
    <scope>NUCLEOTIDE SEQUENCE [LARGE SCALE GENOMIC DNA]</scope>
    <source>
        <strain evidence="1 2">CIII-1</strain>
    </source>
</reference>
<keyword evidence="2" id="KW-1185">Reference proteome</keyword>
<proteinExistence type="predicted"/>
<name>F8KPY3_HELBC</name>
<dbReference type="AlphaFoldDB" id="F8KPY3"/>
<dbReference type="KEGG" id="hbi:HBZC1_18910"/>
<organism evidence="1 2">
    <name type="scientific">Helicobacter bizzozeronii (strain CIII-1)</name>
    <dbReference type="NCBI Taxonomy" id="1002804"/>
    <lineage>
        <taxon>Bacteria</taxon>
        <taxon>Pseudomonadati</taxon>
        <taxon>Campylobacterota</taxon>
        <taxon>Epsilonproteobacteria</taxon>
        <taxon>Campylobacterales</taxon>
        <taxon>Helicobacteraceae</taxon>
        <taxon>Helicobacter</taxon>
    </lineage>
</organism>
<dbReference type="Proteomes" id="UP000008387">
    <property type="component" value="Chromosome"/>
</dbReference>
<dbReference type="HOGENOM" id="CLU_1298360_0_0_7"/>